<dbReference type="Proteomes" id="UP000828941">
    <property type="component" value="Chromosome 7"/>
</dbReference>
<sequence>MAIIGLGLLPFALLIGNMQTFLQALGQRRLRKTLKLRDVERWMCHRSLPEDLRRQVRKAERYNWAATRGIKGEELIENLPENIRHHLFKFLKKVRIFSRMNDHVLDALCERIKQAIYIEDSIILYPGVAIERMIFIARGKLESSEEKETSHLIRRGCLWRGTSYMVVYRAIFSKQKYEVRSADHRLLSIRTVRCLTNVEAFAVGAKESSRGY</sequence>
<organism evidence="1 2">
    <name type="scientific">Bauhinia variegata</name>
    <name type="common">Purple orchid tree</name>
    <name type="synonym">Phanera variegata</name>
    <dbReference type="NCBI Taxonomy" id="167791"/>
    <lineage>
        <taxon>Eukaryota</taxon>
        <taxon>Viridiplantae</taxon>
        <taxon>Streptophyta</taxon>
        <taxon>Embryophyta</taxon>
        <taxon>Tracheophyta</taxon>
        <taxon>Spermatophyta</taxon>
        <taxon>Magnoliopsida</taxon>
        <taxon>eudicotyledons</taxon>
        <taxon>Gunneridae</taxon>
        <taxon>Pentapetalae</taxon>
        <taxon>rosids</taxon>
        <taxon>fabids</taxon>
        <taxon>Fabales</taxon>
        <taxon>Fabaceae</taxon>
        <taxon>Cercidoideae</taxon>
        <taxon>Cercideae</taxon>
        <taxon>Bauhiniinae</taxon>
        <taxon>Bauhinia</taxon>
    </lineage>
</organism>
<accession>A0ACB9NCF9</accession>
<proteinExistence type="predicted"/>
<dbReference type="EMBL" id="CM039432">
    <property type="protein sequence ID" value="KAI4334019.1"/>
    <property type="molecule type" value="Genomic_DNA"/>
</dbReference>
<comment type="caution">
    <text evidence="1">The sequence shown here is derived from an EMBL/GenBank/DDBJ whole genome shotgun (WGS) entry which is preliminary data.</text>
</comment>
<name>A0ACB9NCF9_BAUVA</name>
<evidence type="ECO:0000313" key="2">
    <source>
        <dbReference type="Proteomes" id="UP000828941"/>
    </source>
</evidence>
<gene>
    <name evidence="1" type="ORF">L6164_018760</name>
</gene>
<protein>
    <submittedName>
        <fullName evidence="1">Uncharacterized protein</fullName>
    </submittedName>
</protein>
<keyword evidence="2" id="KW-1185">Reference proteome</keyword>
<evidence type="ECO:0000313" key="1">
    <source>
        <dbReference type="EMBL" id="KAI4334019.1"/>
    </source>
</evidence>
<reference evidence="1 2" key="1">
    <citation type="journal article" date="2022" name="DNA Res.">
        <title>Chromosomal-level genome assembly of the orchid tree Bauhinia variegata (Leguminosae; Cercidoideae) supports the allotetraploid origin hypothesis of Bauhinia.</title>
        <authorList>
            <person name="Zhong Y."/>
            <person name="Chen Y."/>
            <person name="Zheng D."/>
            <person name="Pang J."/>
            <person name="Liu Y."/>
            <person name="Luo S."/>
            <person name="Meng S."/>
            <person name="Qian L."/>
            <person name="Wei D."/>
            <person name="Dai S."/>
            <person name="Zhou R."/>
        </authorList>
    </citation>
    <scope>NUCLEOTIDE SEQUENCE [LARGE SCALE GENOMIC DNA]</scope>
    <source>
        <strain evidence="1">BV-YZ2020</strain>
    </source>
</reference>